<keyword evidence="4" id="KW-0378">Hydrolase</keyword>
<dbReference type="Pfam" id="PF04408">
    <property type="entry name" value="WHD_HA2"/>
    <property type="match status" value="1"/>
</dbReference>
<keyword evidence="7" id="KW-0508">mRNA splicing</keyword>
<sequence>MEKLEEFGEPLHESFIASLYKDIWRQKHAELFRKHPYYDGKIGISLRNVKPAFLHDYPRKYVRAIKPVQIIKDPYGPLAVSAKITSDLLRLRRRETYQDEDDKVNLNDPEKSNQDVDKLIADSDLTNKNLKQESIADDSKIGSDERTKISFIEQRKSLPIYQFKDQLIQKVADSQILIVVGETGSGKTTQITQYLAESGYTERGMIGCTQPRRVAAVSVAKRVAEEFGCGVGDEVGYTIRFEDITSSKTVIKYMTDGTLLRECLLDFDLKNYSVIMLDEAHERTIHTDVLLGLLKTATSRRPDLKLIVTSATLDSEKFSQYFSSAPIFTIPGRTFPVDILYAEEPQRDYLDASILTVINIHLNEPPGDILLFLTGKEEIETACDLLSDEMKSHGPDIPNLIILPIYSTLPFELQNRIFEPIPKGSRKVVVATNIAETSLTIDEIYYVVDSGFVKQKVYNPNKGMNSLIVTPISQAQAKQRTGRAGRTGPGVCYRVYTQWSYNNEMFPMSVPEIQRTNMLETVLQLKSMGIDDLYYFDFMDKPSDDTLNDALEMLYFLDALDDEGNFTETGRQMAEFPIDPRLSKILLESVALECSEEALTVVSMLSVQDIFYRPKNKQALFDWKKANFDHIEGDHITLLAIYDKWCSNNCSADWCYENFINYRTLKQVQNIRKQLLGIMERQKLKLISCKGHIPLLQMALCTGYFRNVAQLYTNKHYTRLVDDTSAYIHPSSALRAESYYPEASWIIYHETVYTNKEYMRMTTAVDPIWLLEFAPKYFRFYVKPYRKRNKQEISNYSDEF</sequence>
<keyword evidence="6" id="KW-0067">ATP-binding</keyword>
<dbReference type="GO" id="GO:0003723">
    <property type="term" value="F:RNA binding"/>
    <property type="evidence" value="ECO:0007669"/>
    <property type="project" value="TreeGrafter"/>
</dbReference>
<evidence type="ECO:0000256" key="7">
    <source>
        <dbReference type="ARBA" id="ARBA00023187"/>
    </source>
</evidence>
<evidence type="ECO:0000256" key="1">
    <source>
        <dbReference type="ARBA" id="ARBA00012552"/>
    </source>
</evidence>
<dbReference type="Pfam" id="PF00271">
    <property type="entry name" value="Helicase_C"/>
    <property type="match status" value="1"/>
</dbReference>
<dbReference type="GO" id="GO:0005524">
    <property type="term" value="F:ATP binding"/>
    <property type="evidence" value="ECO:0007669"/>
    <property type="project" value="UniProtKB-KW"/>
</dbReference>
<evidence type="ECO:0000313" key="11">
    <source>
        <dbReference type="EMBL" id="KAJ6220795.1"/>
    </source>
</evidence>
<comment type="caution">
    <text evidence="11">The sequence shown here is derived from an EMBL/GenBank/DDBJ whole genome shotgun (WGS) entry which is preliminary data.</text>
</comment>
<dbReference type="GO" id="GO:0003724">
    <property type="term" value="F:RNA helicase activity"/>
    <property type="evidence" value="ECO:0007669"/>
    <property type="project" value="UniProtKB-EC"/>
</dbReference>
<keyword evidence="12" id="KW-1185">Reference proteome</keyword>
<dbReference type="FunFam" id="3.40.50.300:FF:000007">
    <property type="entry name" value="Pre-mRNA-splicing factor ATP-dependent RNA helicase"/>
    <property type="match status" value="1"/>
</dbReference>
<dbReference type="PROSITE" id="PS51192">
    <property type="entry name" value="HELICASE_ATP_BIND_1"/>
    <property type="match status" value="1"/>
</dbReference>
<evidence type="ECO:0000256" key="6">
    <source>
        <dbReference type="ARBA" id="ARBA00022840"/>
    </source>
</evidence>
<dbReference type="SMART" id="SM00847">
    <property type="entry name" value="HA2"/>
    <property type="match status" value="1"/>
</dbReference>
<organism evidence="11 12">
    <name type="scientific">Blomia tropicalis</name>
    <name type="common">Mite</name>
    <dbReference type="NCBI Taxonomy" id="40697"/>
    <lineage>
        <taxon>Eukaryota</taxon>
        <taxon>Metazoa</taxon>
        <taxon>Ecdysozoa</taxon>
        <taxon>Arthropoda</taxon>
        <taxon>Chelicerata</taxon>
        <taxon>Arachnida</taxon>
        <taxon>Acari</taxon>
        <taxon>Acariformes</taxon>
        <taxon>Sarcoptiformes</taxon>
        <taxon>Astigmata</taxon>
        <taxon>Glycyphagoidea</taxon>
        <taxon>Echimyopodidae</taxon>
        <taxon>Blomia</taxon>
    </lineage>
</organism>
<evidence type="ECO:0000256" key="4">
    <source>
        <dbReference type="ARBA" id="ARBA00022801"/>
    </source>
</evidence>
<dbReference type="GO" id="GO:0016787">
    <property type="term" value="F:hydrolase activity"/>
    <property type="evidence" value="ECO:0007669"/>
    <property type="project" value="UniProtKB-KW"/>
</dbReference>
<proteinExistence type="predicted"/>
<dbReference type="PROSITE" id="PS00690">
    <property type="entry name" value="DEAH_ATP_HELICASE"/>
    <property type="match status" value="1"/>
</dbReference>
<dbReference type="InterPro" id="IPR007502">
    <property type="entry name" value="Helicase-assoc_dom"/>
</dbReference>
<keyword evidence="2" id="KW-0507">mRNA processing</keyword>
<dbReference type="OMA" id="YNEIVIT"/>
<dbReference type="EC" id="3.6.4.13" evidence="1"/>
<dbReference type="Proteomes" id="UP001142055">
    <property type="component" value="Chromosome 2"/>
</dbReference>
<dbReference type="PANTHER" id="PTHR18934:SF85">
    <property type="entry name" value="ATP-DEPENDENT RNA HELICASE DHX8"/>
    <property type="match status" value="1"/>
</dbReference>
<dbReference type="InterPro" id="IPR002464">
    <property type="entry name" value="DNA/RNA_helicase_DEAH_CS"/>
</dbReference>
<dbReference type="FunFam" id="1.20.120.1080:FF:000001">
    <property type="entry name" value="Pre-mRNA-splicing factor ATP-dependent RNA helicase"/>
    <property type="match status" value="1"/>
</dbReference>
<dbReference type="GO" id="GO:0000390">
    <property type="term" value="P:spliceosomal complex disassembly"/>
    <property type="evidence" value="ECO:0007669"/>
    <property type="project" value="TreeGrafter"/>
</dbReference>
<evidence type="ECO:0000259" key="9">
    <source>
        <dbReference type="PROSITE" id="PS51192"/>
    </source>
</evidence>
<dbReference type="CDD" id="cd18791">
    <property type="entry name" value="SF2_C_RHA"/>
    <property type="match status" value="1"/>
</dbReference>
<reference evidence="11" key="1">
    <citation type="submission" date="2022-12" db="EMBL/GenBank/DDBJ databases">
        <title>Genome assemblies of Blomia tropicalis.</title>
        <authorList>
            <person name="Cui Y."/>
        </authorList>
    </citation>
    <scope>NUCLEOTIDE SEQUENCE</scope>
    <source>
        <tissue evidence="11">Adult mites</tissue>
    </source>
</reference>
<dbReference type="InterPro" id="IPR011709">
    <property type="entry name" value="DEAD-box_helicase_OB_fold"/>
</dbReference>
<feature type="domain" description="Helicase ATP-binding" evidence="9">
    <location>
        <begin position="168"/>
        <end position="331"/>
    </location>
</feature>
<dbReference type="PROSITE" id="PS51194">
    <property type="entry name" value="HELICASE_CTER"/>
    <property type="match status" value="1"/>
</dbReference>
<dbReference type="SUPFAM" id="SSF52540">
    <property type="entry name" value="P-loop containing nucleoside triphosphate hydrolases"/>
    <property type="match status" value="1"/>
</dbReference>
<evidence type="ECO:0000256" key="3">
    <source>
        <dbReference type="ARBA" id="ARBA00022741"/>
    </source>
</evidence>
<dbReference type="EMBL" id="JAPWDV010000002">
    <property type="protein sequence ID" value="KAJ6220795.1"/>
    <property type="molecule type" value="Genomic_DNA"/>
</dbReference>
<dbReference type="InterPro" id="IPR014001">
    <property type="entry name" value="Helicase_ATP-bd"/>
</dbReference>
<dbReference type="Pfam" id="PF00270">
    <property type="entry name" value="DEAD"/>
    <property type="match status" value="1"/>
</dbReference>
<dbReference type="Gene3D" id="3.40.50.300">
    <property type="entry name" value="P-loop containing nucleotide triphosphate hydrolases"/>
    <property type="match status" value="2"/>
</dbReference>
<accession>A0A9Q0RNR3</accession>
<evidence type="ECO:0000259" key="10">
    <source>
        <dbReference type="PROSITE" id="PS51194"/>
    </source>
</evidence>
<evidence type="ECO:0000256" key="5">
    <source>
        <dbReference type="ARBA" id="ARBA00022806"/>
    </source>
</evidence>
<dbReference type="PANTHER" id="PTHR18934">
    <property type="entry name" value="ATP-DEPENDENT RNA HELICASE"/>
    <property type="match status" value="1"/>
</dbReference>
<dbReference type="SMART" id="SM00487">
    <property type="entry name" value="DEXDc"/>
    <property type="match status" value="1"/>
</dbReference>
<dbReference type="GO" id="GO:0003006">
    <property type="term" value="P:developmental process involved in reproduction"/>
    <property type="evidence" value="ECO:0007669"/>
    <property type="project" value="UniProtKB-ARBA"/>
</dbReference>
<dbReference type="FunFam" id="3.40.50.300:FF:000191">
    <property type="entry name" value="Pre-mRNA-splicing factor ATP-dependent RNA helicase"/>
    <property type="match status" value="1"/>
</dbReference>
<evidence type="ECO:0000313" key="12">
    <source>
        <dbReference type="Proteomes" id="UP001142055"/>
    </source>
</evidence>
<feature type="domain" description="Helicase C-terminal" evidence="10">
    <location>
        <begin position="353"/>
        <end position="529"/>
    </location>
</feature>
<protein>
    <recommendedName>
        <fullName evidence="1">RNA helicase</fullName>
        <ecNumber evidence="1">3.6.4.13</ecNumber>
    </recommendedName>
</protein>
<keyword evidence="3" id="KW-0547">Nucleotide-binding</keyword>
<keyword evidence="5" id="KW-0347">Helicase</keyword>
<dbReference type="GO" id="GO:0071013">
    <property type="term" value="C:catalytic step 2 spliceosome"/>
    <property type="evidence" value="ECO:0007669"/>
    <property type="project" value="TreeGrafter"/>
</dbReference>
<dbReference type="InterPro" id="IPR027417">
    <property type="entry name" value="P-loop_NTPase"/>
</dbReference>
<dbReference type="Pfam" id="PF07717">
    <property type="entry name" value="OB_NTP_bind"/>
    <property type="match status" value="1"/>
</dbReference>
<name>A0A9Q0RNR3_BLOTA</name>
<dbReference type="Gene3D" id="1.20.120.1080">
    <property type="match status" value="1"/>
</dbReference>
<dbReference type="InterPro" id="IPR001650">
    <property type="entry name" value="Helicase_C-like"/>
</dbReference>
<dbReference type="InterPro" id="IPR011545">
    <property type="entry name" value="DEAD/DEAH_box_helicase_dom"/>
</dbReference>
<comment type="catalytic activity">
    <reaction evidence="8">
        <text>ATP + H2O = ADP + phosphate + H(+)</text>
        <dbReference type="Rhea" id="RHEA:13065"/>
        <dbReference type="ChEBI" id="CHEBI:15377"/>
        <dbReference type="ChEBI" id="CHEBI:15378"/>
        <dbReference type="ChEBI" id="CHEBI:30616"/>
        <dbReference type="ChEBI" id="CHEBI:43474"/>
        <dbReference type="ChEBI" id="CHEBI:456216"/>
        <dbReference type="EC" id="3.6.4.13"/>
    </reaction>
</comment>
<dbReference type="Pfam" id="PF21010">
    <property type="entry name" value="HA2_C"/>
    <property type="match status" value="1"/>
</dbReference>
<dbReference type="AlphaFoldDB" id="A0A9Q0RNR3"/>
<gene>
    <name evidence="11" type="ORF">RDWZM_006607</name>
</gene>
<dbReference type="SMART" id="SM00490">
    <property type="entry name" value="HELICc"/>
    <property type="match status" value="1"/>
</dbReference>
<evidence type="ECO:0000256" key="8">
    <source>
        <dbReference type="ARBA" id="ARBA00047984"/>
    </source>
</evidence>
<evidence type="ECO:0000256" key="2">
    <source>
        <dbReference type="ARBA" id="ARBA00022664"/>
    </source>
</evidence>
<dbReference type="InterPro" id="IPR048333">
    <property type="entry name" value="HA2_WH"/>
</dbReference>